<dbReference type="PANTHER" id="PTHR41373">
    <property type="entry name" value="DUF2156 DOMAIN-CONTAINING PROTEIN"/>
    <property type="match status" value="1"/>
</dbReference>
<dbReference type="SUPFAM" id="SSF55729">
    <property type="entry name" value="Acyl-CoA N-acyltransferases (Nat)"/>
    <property type="match status" value="2"/>
</dbReference>
<keyword evidence="3" id="KW-1185">Reference proteome</keyword>
<protein>
    <recommendedName>
        <fullName evidence="1">Phosphatidylglycerol lysyltransferase C-terminal domain-containing protein</fullName>
    </recommendedName>
</protein>
<dbReference type="OrthoDB" id="9765580at2"/>
<accession>B0VF44</accession>
<dbReference type="AlphaFoldDB" id="B0VF44"/>
<dbReference type="Proteomes" id="UP000002019">
    <property type="component" value="Chromosome"/>
</dbReference>
<reference evidence="2 3" key="1">
    <citation type="journal article" date="2008" name="J. Bacteriol.">
        <title>'Candidatus Cloacamonas acidaminovorans': genome sequence reconstruction provides a first glimpse of a new bacterial division.</title>
        <authorList>
            <person name="Pelletier E."/>
            <person name="Kreimeyer A."/>
            <person name="Bocs S."/>
            <person name="Rouy Z."/>
            <person name="Gyapay G."/>
            <person name="Chouari R."/>
            <person name="Riviere D."/>
            <person name="Ganesan A."/>
            <person name="Daegelen P."/>
            <person name="Sghir A."/>
            <person name="Cohen G.N."/>
            <person name="Medigue C."/>
            <person name="Weissenbach J."/>
            <person name="Le Paslier D."/>
        </authorList>
    </citation>
    <scope>NUCLEOTIDE SEQUENCE [LARGE SCALE GENOMIC DNA]</scope>
    <source>
        <strain evidence="3">Evry</strain>
    </source>
</reference>
<dbReference type="EMBL" id="CU466930">
    <property type="protein sequence ID" value="CAO80096.1"/>
    <property type="molecule type" value="Genomic_DNA"/>
</dbReference>
<dbReference type="PIRSF" id="PIRSF018688">
    <property type="entry name" value="UCP018688"/>
    <property type="match status" value="1"/>
</dbReference>
<dbReference type="InterPro" id="IPR024320">
    <property type="entry name" value="LPG_synthase_C"/>
</dbReference>
<dbReference type="Gene3D" id="3.40.630.30">
    <property type="match status" value="1"/>
</dbReference>
<proteinExistence type="predicted"/>
<evidence type="ECO:0000313" key="3">
    <source>
        <dbReference type="Proteomes" id="UP000002019"/>
    </source>
</evidence>
<dbReference type="InterPro" id="IPR016732">
    <property type="entry name" value="UCP018688"/>
</dbReference>
<name>B0VF44_CLOAI</name>
<dbReference type="InterPro" id="IPR016181">
    <property type="entry name" value="Acyl_CoA_acyltransferase"/>
</dbReference>
<dbReference type="RefSeq" id="WP_015423957.1">
    <property type="nucleotide sequence ID" value="NC_020449.1"/>
</dbReference>
<sequence>MKDLQLITEEHIPLLQEFLTRYPRRNCDFNLTNLLAWGKIYRNHYLLWQDNLVIFNPKYQNVCFPLGENFTPKDLADLVILFKQEYPEAELIIIPEEYYAKNPELDNYFTVREDRAWADYVYQIDKLVQLSGKKLAKKKNLISQFIRAYPDYQVLPVTSDKFEVLLRFTYKWKRERSAEGIYLMTEIKAIENTLAMWDLLPAEGIIICLHDKIAAFSIFSPQTQDMVTEHFEKFDPEKKGAAQLVNWETAKYLQKRYKYLNREQDLGLEGLRQAKLSYQPEFLVKFLVTNLK</sequence>
<dbReference type="PANTHER" id="PTHR41373:SF1">
    <property type="entry name" value="PHOSPHATIDYLGLYCEROL LYSYLTRANSFERASE C-TERMINAL DOMAIN-CONTAINING PROTEIN"/>
    <property type="match status" value="1"/>
</dbReference>
<dbReference type="eggNOG" id="COG4866">
    <property type="taxonomic scope" value="Bacteria"/>
</dbReference>
<feature type="domain" description="Phosphatidylglycerol lysyltransferase C-terminal" evidence="1">
    <location>
        <begin position="21"/>
        <end position="288"/>
    </location>
</feature>
<dbReference type="HOGENOM" id="CLU_058411_1_0_0"/>
<gene>
    <name evidence="2" type="ordered locus">CLOAM0186</name>
</gene>
<dbReference type="Pfam" id="PF09924">
    <property type="entry name" value="LPG_synthase_C"/>
    <property type="match status" value="1"/>
</dbReference>
<organism evidence="2 3">
    <name type="scientific">Cloacimonas acidaminovorans (strain Evry)</name>
    <dbReference type="NCBI Taxonomy" id="459349"/>
    <lineage>
        <taxon>Bacteria</taxon>
        <taxon>Pseudomonadati</taxon>
        <taxon>Candidatus Cloacimonadota</taxon>
        <taxon>Candidatus Cloacimonadia</taxon>
        <taxon>Candidatus Cloacimonadales</taxon>
        <taxon>Candidatus Cloacimonadaceae</taxon>
        <taxon>Candidatus Cloacimonas</taxon>
    </lineage>
</organism>
<evidence type="ECO:0000259" key="1">
    <source>
        <dbReference type="Pfam" id="PF09924"/>
    </source>
</evidence>
<dbReference type="KEGG" id="caci:CLOAM0186"/>
<evidence type="ECO:0000313" key="2">
    <source>
        <dbReference type="EMBL" id="CAO80096.1"/>
    </source>
</evidence>